<dbReference type="VEuPathDB" id="VectorBase:CSON004137"/>
<evidence type="ECO:0000256" key="3">
    <source>
        <dbReference type="ARBA" id="ARBA00006014"/>
    </source>
</evidence>
<dbReference type="GO" id="GO:0008270">
    <property type="term" value="F:zinc ion binding"/>
    <property type="evidence" value="ECO:0007669"/>
    <property type="project" value="TreeGrafter"/>
</dbReference>
<dbReference type="InterPro" id="IPR040234">
    <property type="entry name" value="QC/QCL"/>
</dbReference>
<protein>
    <recommendedName>
        <fullName evidence="5">Glutaminyl-peptide cyclotransferase</fullName>
        <ecNumber evidence="4">2.3.2.5</ecNumber>
    </recommendedName>
</protein>
<feature type="signal peptide" evidence="13">
    <location>
        <begin position="1"/>
        <end position="19"/>
    </location>
</feature>
<dbReference type="EMBL" id="UFQT01000017">
    <property type="protein sequence ID" value="SSX17862.1"/>
    <property type="molecule type" value="Genomic_DNA"/>
</dbReference>
<comment type="catalytic activity">
    <reaction evidence="1">
        <text>N-terminal L-glutaminyl-[peptide] = N-terminal 5-oxo-L-prolyl-[peptide] + NH4(+)</text>
        <dbReference type="Rhea" id="RHEA:23652"/>
        <dbReference type="Rhea" id="RHEA-COMP:11736"/>
        <dbReference type="Rhea" id="RHEA-COMP:11846"/>
        <dbReference type="ChEBI" id="CHEBI:28938"/>
        <dbReference type="ChEBI" id="CHEBI:64722"/>
        <dbReference type="ChEBI" id="CHEBI:87215"/>
        <dbReference type="EC" id="2.3.2.5"/>
    </reaction>
</comment>
<evidence type="ECO:0000256" key="1">
    <source>
        <dbReference type="ARBA" id="ARBA00000001"/>
    </source>
</evidence>
<sequence length="332" mass="38250">MTRIIKFGLLCLFLNFAKADVLESRRNHRALDLRAEQIPRLSDQFDLDSFKTYLKGILIPRVPGTPGHDQVRDFIVNEMTQLGWTVTTDKFMARVPAPFKKLPFENIIATLNPNAERFLILAAHYDSKYFPNAEFLAATDSAVACAMMLSIAKALHPQLMEHVARNDLSLMFVFFDGEEAIENWSSSDSIYGARHLAKLWSDQGFLQKIDMMILLDLIGAPDPKFYSYFKDTEHWYARLMNAEQKLGETHQLSQLWQKPNTYFQPYSQQSYIEDDHIPFLRRGVPIVHAIVSPFPDVWHKLTDDESAIDYHSISDLLKVFGLFSAEYLHLNV</sequence>
<reference evidence="15" key="1">
    <citation type="submission" date="2018-04" db="EMBL/GenBank/DDBJ databases">
        <authorList>
            <person name="Go L.Y."/>
            <person name="Mitchell J.A."/>
        </authorList>
    </citation>
    <scope>NUCLEOTIDE SEQUENCE</scope>
    <source>
        <tissue evidence="15">Whole organism</tissue>
    </source>
</reference>
<dbReference type="InterPro" id="IPR037457">
    <property type="entry name" value="M28_QC"/>
</dbReference>
<keyword evidence="13" id="KW-0732">Signal</keyword>
<dbReference type="PANTHER" id="PTHR12283:SF6">
    <property type="entry name" value="GLUTAMINYL-PEPTIDE CYCLOTRANSFERASE-RELATED"/>
    <property type="match status" value="1"/>
</dbReference>
<dbReference type="SUPFAM" id="SSF53187">
    <property type="entry name" value="Zn-dependent exopeptidases"/>
    <property type="match status" value="1"/>
</dbReference>
<comment type="function">
    <text evidence="12">Acts as a glutaminyl-peptide cyclotransferase. Responsible for the biosynthesis of pyroglutamyl peptides. Might be more efficient in the conversion of tri and tetrapeptides in vitro. Might have a relative preference for substrates containing hydrophobic amino acids in vitro.</text>
</comment>
<evidence type="ECO:0000259" key="14">
    <source>
        <dbReference type="Pfam" id="PF04389"/>
    </source>
</evidence>
<keyword evidence="8" id="KW-0479">Metal-binding</keyword>
<evidence type="ECO:0000256" key="4">
    <source>
        <dbReference type="ARBA" id="ARBA00012012"/>
    </source>
</evidence>
<evidence type="ECO:0000256" key="11">
    <source>
        <dbReference type="ARBA" id="ARBA00023315"/>
    </source>
</evidence>
<reference evidence="16" key="2">
    <citation type="submission" date="2018-07" db="EMBL/GenBank/DDBJ databases">
        <authorList>
            <person name="Quirk P.G."/>
            <person name="Krulwich T.A."/>
        </authorList>
    </citation>
    <scope>NUCLEOTIDE SEQUENCE</scope>
</reference>
<keyword evidence="9" id="KW-0862">Zinc</keyword>
<evidence type="ECO:0000256" key="6">
    <source>
        <dbReference type="ARBA" id="ARBA00022525"/>
    </source>
</evidence>
<keyword evidence="10" id="KW-1015">Disulfide bond</keyword>
<dbReference type="Gene3D" id="3.40.630.10">
    <property type="entry name" value="Zn peptidases"/>
    <property type="match status" value="1"/>
</dbReference>
<organism evidence="16">
    <name type="scientific">Culicoides sonorensis</name>
    <name type="common">Biting midge</name>
    <dbReference type="NCBI Taxonomy" id="179676"/>
    <lineage>
        <taxon>Eukaryota</taxon>
        <taxon>Metazoa</taxon>
        <taxon>Ecdysozoa</taxon>
        <taxon>Arthropoda</taxon>
        <taxon>Hexapoda</taxon>
        <taxon>Insecta</taxon>
        <taxon>Pterygota</taxon>
        <taxon>Neoptera</taxon>
        <taxon>Endopterygota</taxon>
        <taxon>Diptera</taxon>
        <taxon>Nematocera</taxon>
        <taxon>Chironomoidea</taxon>
        <taxon>Ceratopogonidae</taxon>
        <taxon>Ceratopogoninae</taxon>
        <taxon>Culicoides</taxon>
        <taxon>Monoculicoides</taxon>
    </lineage>
</organism>
<keyword evidence="6" id="KW-0964">Secreted</keyword>
<evidence type="ECO:0000256" key="2">
    <source>
        <dbReference type="ARBA" id="ARBA00004613"/>
    </source>
</evidence>
<evidence type="ECO:0000313" key="16">
    <source>
        <dbReference type="EMBL" id="SSX17862.1"/>
    </source>
</evidence>
<comment type="similarity">
    <text evidence="3">Belongs to the glutaminyl-peptide cyclotransferase family.</text>
</comment>
<evidence type="ECO:0000256" key="8">
    <source>
        <dbReference type="ARBA" id="ARBA00022723"/>
    </source>
</evidence>
<evidence type="ECO:0000256" key="5">
    <source>
        <dbReference type="ARBA" id="ARBA00016861"/>
    </source>
</evidence>
<dbReference type="FunFam" id="3.40.630.10:FF:000029">
    <property type="entry name" value="Glutaminyl-peptide cyclotransferase"/>
    <property type="match status" value="1"/>
</dbReference>
<dbReference type="GO" id="GO:0016603">
    <property type="term" value="F:glutaminyl-peptide cyclotransferase activity"/>
    <property type="evidence" value="ECO:0007669"/>
    <property type="project" value="UniProtKB-EC"/>
</dbReference>
<dbReference type="EC" id="2.3.2.5" evidence="4"/>
<dbReference type="OMA" id="THWAYQK"/>
<evidence type="ECO:0000256" key="9">
    <source>
        <dbReference type="ARBA" id="ARBA00022833"/>
    </source>
</evidence>
<dbReference type="EMBL" id="UFQS01000017">
    <property type="protein sequence ID" value="SSW97476.1"/>
    <property type="molecule type" value="Genomic_DNA"/>
</dbReference>
<evidence type="ECO:0000313" key="15">
    <source>
        <dbReference type="EMBL" id="SSW97476.1"/>
    </source>
</evidence>
<keyword evidence="11" id="KW-0012">Acyltransferase</keyword>
<dbReference type="CDD" id="cd03880">
    <property type="entry name" value="M28_QC_like"/>
    <property type="match status" value="1"/>
</dbReference>
<dbReference type="AlphaFoldDB" id="A0A336LIH0"/>
<keyword evidence="7" id="KW-0808">Transferase</keyword>
<feature type="domain" description="Peptidase M28" evidence="14">
    <location>
        <begin position="106"/>
        <end position="317"/>
    </location>
</feature>
<feature type="chain" id="PRO_5033342925" description="Glutaminyl-peptide cyclotransferase" evidence="13">
    <location>
        <begin position="20"/>
        <end position="332"/>
    </location>
</feature>
<evidence type="ECO:0000256" key="7">
    <source>
        <dbReference type="ARBA" id="ARBA00022679"/>
    </source>
</evidence>
<dbReference type="PANTHER" id="PTHR12283">
    <property type="entry name" value="GLUTAMINYL-PEPTIDE CYCLOTRANSFERASE"/>
    <property type="match status" value="1"/>
</dbReference>
<dbReference type="InterPro" id="IPR007484">
    <property type="entry name" value="Peptidase_M28"/>
</dbReference>
<evidence type="ECO:0000256" key="10">
    <source>
        <dbReference type="ARBA" id="ARBA00023157"/>
    </source>
</evidence>
<gene>
    <name evidence="16" type="primary">CSON004137</name>
</gene>
<evidence type="ECO:0000256" key="13">
    <source>
        <dbReference type="SAM" id="SignalP"/>
    </source>
</evidence>
<accession>A0A336LIH0</accession>
<comment type="subcellular location">
    <subcellularLocation>
        <location evidence="2">Secreted</location>
    </subcellularLocation>
</comment>
<dbReference type="Pfam" id="PF04389">
    <property type="entry name" value="Peptidase_M28"/>
    <property type="match status" value="1"/>
</dbReference>
<proteinExistence type="inferred from homology"/>
<dbReference type="GO" id="GO:0005576">
    <property type="term" value="C:extracellular region"/>
    <property type="evidence" value="ECO:0007669"/>
    <property type="project" value="UniProtKB-SubCell"/>
</dbReference>
<evidence type="ECO:0000256" key="12">
    <source>
        <dbReference type="ARBA" id="ARBA00057903"/>
    </source>
</evidence>
<name>A0A336LIH0_CULSO</name>